<dbReference type="PIRSF" id="PIRSF028756">
    <property type="entry name" value="PPK2_prd"/>
    <property type="match status" value="1"/>
</dbReference>
<dbReference type="InterPro" id="IPR022486">
    <property type="entry name" value="PPK2_PA0141"/>
</dbReference>
<dbReference type="Pfam" id="PF03976">
    <property type="entry name" value="PPK2"/>
    <property type="match status" value="1"/>
</dbReference>
<dbReference type="Gene3D" id="3.40.50.300">
    <property type="entry name" value="P-loop containing nucleotide triphosphate hydrolases"/>
    <property type="match status" value="1"/>
</dbReference>
<name>A0ABQ1QVK2_9FLAO</name>
<dbReference type="SUPFAM" id="SSF52540">
    <property type="entry name" value="P-loop containing nucleoside triphosphate hydrolases"/>
    <property type="match status" value="1"/>
</dbReference>
<comment type="function">
    <text evidence="4">Uses inorganic polyphosphate (polyP) as a donor to convert GDP to GTP or ADP to ATP.</text>
</comment>
<protein>
    <recommendedName>
        <fullName evidence="4">ADP/GDP-polyphosphate phosphotransferase</fullName>
        <ecNumber evidence="4">2.7.4.-</ecNumber>
    </recommendedName>
    <alternativeName>
        <fullName evidence="4">Polyphosphate kinase PPK2</fullName>
    </alternativeName>
</protein>
<dbReference type="PANTHER" id="PTHR34383:SF1">
    <property type="entry name" value="ADP-POLYPHOSPHATE PHOSPHOTRANSFERASE"/>
    <property type="match status" value="1"/>
</dbReference>
<gene>
    <name evidence="6" type="ORF">GCM10011361_13920</name>
</gene>
<dbReference type="RefSeq" id="WP_188369955.1">
    <property type="nucleotide sequence ID" value="NZ_BMFH01000001.1"/>
</dbReference>
<dbReference type="EMBL" id="BMFH01000001">
    <property type="protein sequence ID" value="GGD48347.1"/>
    <property type="molecule type" value="Genomic_DNA"/>
</dbReference>
<dbReference type="GO" id="GO:0016301">
    <property type="term" value="F:kinase activity"/>
    <property type="evidence" value="ECO:0007669"/>
    <property type="project" value="UniProtKB-KW"/>
</dbReference>
<dbReference type="Proteomes" id="UP000625780">
    <property type="component" value="Unassembled WGS sequence"/>
</dbReference>
<keyword evidence="2 4" id="KW-0808">Transferase</keyword>
<evidence type="ECO:0000313" key="7">
    <source>
        <dbReference type="Proteomes" id="UP000625780"/>
    </source>
</evidence>
<sequence length="273" mass="32386">MAKEKTDELNISEEDLELLNTPLGIQFLMADKKTNVPKALRLLKDELTFHNLQAEMIKLQHWVIEKNQKVVVIFEGRDAAGKGGAIRRITEHINPRHYRIVALPKPTVEEQGQWYFQRYVNQLPKPGEMVFFDRSWYNRAVVEPVNGFCTKPQYRSFMEQVNSFESMIMDSGIYLIKFYFSITKEQQALRFKDIQSSPLKKWKMTDVDRKAQELWDLYTEFKLRMFEHTNLKKSPWIIIEADRKTEARIKALQYLIDNIPYEKDEEGEDQERG</sequence>
<dbReference type="EC" id="2.7.4.-" evidence="4"/>
<dbReference type="PANTHER" id="PTHR34383">
    <property type="entry name" value="POLYPHOSPHATE:AMP PHOSPHOTRANSFERASE-RELATED"/>
    <property type="match status" value="1"/>
</dbReference>
<reference evidence="7" key="1">
    <citation type="journal article" date="2019" name="Int. J. Syst. Evol. Microbiol.">
        <title>The Global Catalogue of Microorganisms (GCM) 10K type strain sequencing project: providing services to taxonomists for standard genome sequencing and annotation.</title>
        <authorList>
            <consortium name="The Broad Institute Genomics Platform"/>
            <consortium name="The Broad Institute Genome Sequencing Center for Infectious Disease"/>
            <person name="Wu L."/>
            <person name="Ma J."/>
        </authorList>
    </citation>
    <scope>NUCLEOTIDE SEQUENCE [LARGE SCALE GENOMIC DNA]</scope>
    <source>
        <strain evidence="7">CGMCC 1.12606</strain>
    </source>
</reference>
<proteinExistence type="inferred from homology"/>
<feature type="domain" description="Polyphosphate kinase-2-related" evidence="5">
    <location>
        <begin position="48"/>
        <end position="265"/>
    </location>
</feature>
<organism evidence="6 7">
    <name type="scientific">Muriicola marianensis</name>
    <dbReference type="NCBI Taxonomy" id="1324801"/>
    <lineage>
        <taxon>Bacteria</taxon>
        <taxon>Pseudomonadati</taxon>
        <taxon>Bacteroidota</taxon>
        <taxon>Flavobacteriia</taxon>
        <taxon>Flavobacteriales</taxon>
        <taxon>Flavobacteriaceae</taxon>
        <taxon>Muriicola</taxon>
    </lineage>
</organism>
<evidence type="ECO:0000256" key="3">
    <source>
        <dbReference type="ARBA" id="ARBA00022777"/>
    </source>
</evidence>
<comment type="similarity">
    <text evidence="1 4">Belongs to the polyphosphate kinase 2 (PPK2) family. Class I subfamily.</text>
</comment>
<evidence type="ECO:0000256" key="1">
    <source>
        <dbReference type="ARBA" id="ARBA00009924"/>
    </source>
</evidence>
<keyword evidence="7" id="KW-1185">Reference proteome</keyword>
<comment type="caution">
    <text evidence="6">The sequence shown here is derived from an EMBL/GenBank/DDBJ whole genome shotgun (WGS) entry which is preliminary data.</text>
</comment>
<dbReference type="InterPro" id="IPR027417">
    <property type="entry name" value="P-loop_NTPase"/>
</dbReference>
<evidence type="ECO:0000313" key="6">
    <source>
        <dbReference type="EMBL" id="GGD48347.1"/>
    </source>
</evidence>
<evidence type="ECO:0000256" key="4">
    <source>
        <dbReference type="RuleBase" id="RU369062"/>
    </source>
</evidence>
<dbReference type="InterPro" id="IPR022488">
    <property type="entry name" value="PPK2-related"/>
</dbReference>
<evidence type="ECO:0000259" key="5">
    <source>
        <dbReference type="Pfam" id="PF03976"/>
    </source>
</evidence>
<keyword evidence="3 4" id="KW-0418">Kinase</keyword>
<dbReference type="NCBIfam" id="TIGR03707">
    <property type="entry name" value="PPK2_P_aer"/>
    <property type="match status" value="1"/>
</dbReference>
<dbReference type="InterPro" id="IPR016898">
    <property type="entry name" value="Polyphosphate_phosphotransfera"/>
</dbReference>
<comment type="subunit">
    <text evidence="4">Homotetramer.</text>
</comment>
<evidence type="ECO:0000256" key="2">
    <source>
        <dbReference type="ARBA" id="ARBA00022679"/>
    </source>
</evidence>
<accession>A0ABQ1QVK2</accession>